<dbReference type="EMBL" id="FOVH01000001">
    <property type="protein sequence ID" value="SFN30191.1"/>
    <property type="molecule type" value="Genomic_DNA"/>
</dbReference>
<dbReference type="Pfam" id="PF00535">
    <property type="entry name" value="Glycos_transf_2"/>
    <property type="match status" value="1"/>
</dbReference>
<dbReference type="RefSeq" id="WP_075020033.1">
    <property type="nucleotide sequence ID" value="NZ_FOVH01000001.1"/>
</dbReference>
<protein>
    <submittedName>
        <fullName evidence="6">Mycofactocin system glycosyltransferase</fullName>
    </submittedName>
</protein>
<dbReference type="PANTHER" id="PTHR43179:SF12">
    <property type="entry name" value="GALACTOFURANOSYLTRANSFERASE GLFT2"/>
    <property type="match status" value="1"/>
</dbReference>
<keyword evidence="7" id="KW-1185">Reference proteome</keyword>
<dbReference type="InterPro" id="IPR029044">
    <property type="entry name" value="Nucleotide-diphossugar_trans"/>
</dbReference>
<organism evidence="6 7">
    <name type="scientific">Actinomadura madurae</name>
    <dbReference type="NCBI Taxonomy" id="1993"/>
    <lineage>
        <taxon>Bacteria</taxon>
        <taxon>Bacillati</taxon>
        <taxon>Actinomycetota</taxon>
        <taxon>Actinomycetes</taxon>
        <taxon>Streptosporangiales</taxon>
        <taxon>Thermomonosporaceae</taxon>
        <taxon>Actinomadura</taxon>
    </lineage>
</organism>
<sequence>MNSAKTPMPAGFRLRPDPGLAPLEDGRVLLGGAPARIVRLTPDGAGLVRRWSDGAPVGPGRGGGLLARRLVQAGMMHPIPPERAADPAEVTVVVPAYGRAEQLAGCLAGLGPDHPVIVVDDGSPDPRPIAEAAARAGARLIRRDANGGAGAARNTGARAARTPFIAFVDSDCVPEPGWLGALLPHFADPAVAAVAPRITSHVTGSGVLARYEAEGSALDMGAAESIVRPRSAVSYVPSAALVVRRAAFGTGFDEGMRVGEDVDFVWRLADEGHHVRYVPGSVVAHRHRTRLRAWLARRHDYGTSAAPLAIRHPEELPALTMSGWSALAWGLAAAGSPVAGLAVTAGGTALLARKFAAWTDRPWPLAVRMASGGTLAAGEVLGRTVTRTWWPLAVPVGVAVPRLRLPLAAAVLGPAAAALRRQGGSSLGPLTWTGLRVLDEFAYGLGVWRGCVEERTVAPLLPRLWWTSKDGLGSRSG</sequence>
<dbReference type="NCBIfam" id="TIGR03965">
    <property type="entry name" value="mycofact_glyco"/>
    <property type="match status" value="1"/>
</dbReference>
<feature type="domain" description="Glycosyltransferase 2-like" evidence="5">
    <location>
        <begin position="91"/>
        <end position="231"/>
    </location>
</feature>
<proteinExistence type="inferred from homology"/>
<dbReference type="Gene3D" id="3.90.550.10">
    <property type="entry name" value="Spore Coat Polysaccharide Biosynthesis Protein SpsA, Chain A"/>
    <property type="match status" value="1"/>
</dbReference>
<dbReference type="AlphaFoldDB" id="A0A1I4XWB1"/>
<reference evidence="6 7" key="1">
    <citation type="submission" date="2016-10" db="EMBL/GenBank/DDBJ databases">
        <authorList>
            <person name="de Groot N.N."/>
        </authorList>
    </citation>
    <scope>NUCLEOTIDE SEQUENCE [LARGE SCALE GENOMIC DNA]</scope>
    <source>
        <strain evidence="6 7">DSM 43067</strain>
    </source>
</reference>
<dbReference type="STRING" id="1993.SAMN04489713_1011063"/>
<accession>A0A1I4XWB1</accession>
<comment type="similarity">
    <text evidence="2">Belongs to the glycosyltransferase 2 family.</text>
</comment>
<dbReference type="InterPro" id="IPR001173">
    <property type="entry name" value="Glyco_trans_2-like"/>
</dbReference>
<evidence type="ECO:0000256" key="2">
    <source>
        <dbReference type="ARBA" id="ARBA00006739"/>
    </source>
</evidence>
<dbReference type="SUPFAM" id="SSF53448">
    <property type="entry name" value="Nucleotide-diphospho-sugar transferases"/>
    <property type="match status" value="1"/>
</dbReference>
<dbReference type="InParanoid" id="A0A1I4XWB1"/>
<keyword evidence="3" id="KW-0328">Glycosyltransferase</keyword>
<dbReference type="PANTHER" id="PTHR43179">
    <property type="entry name" value="RHAMNOSYLTRANSFERASE WBBL"/>
    <property type="match status" value="1"/>
</dbReference>
<name>A0A1I4XWB1_9ACTN</name>
<dbReference type="GO" id="GO:0016757">
    <property type="term" value="F:glycosyltransferase activity"/>
    <property type="evidence" value="ECO:0007669"/>
    <property type="project" value="UniProtKB-KW"/>
</dbReference>
<evidence type="ECO:0000313" key="6">
    <source>
        <dbReference type="EMBL" id="SFN30191.1"/>
    </source>
</evidence>
<dbReference type="eggNOG" id="COG1216">
    <property type="taxonomic scope" value="Bacteria"/>
</dbReference>
<comment type="pathway">
    <text evidence="1">Cell wall biogenesis; cell wall polysaccharide biosynthesis.</text>
</comment>
<evidence type="ECO:0000256" key="1">
    <source>
        <dbReference type="ARBA" id="ARBA00004776"/>
    </source>
</evidence>
<keyword evidence="4 6" id="KW-0808">Transferase</keyword>
<dbReference type="InterPro" id="IPR023981">
    <property type="entry name" value="MftF"/>
</dbReference>
<evidence type="ECO:0000256" key="4">
    <source>
        <dbReference type="ARBA" id="ARBA00022679"/>
    </source>
</evidence>
<evidence type="ECO:0000256" key="3">
    <source>
        <dbReference type="ARBA" id="ARBA00022676"/>
    </source>
</evidence>
<dbReference type="Proteomes" id="UP000183413">
    <property type="component" value="Unassembled WGS sequence"/>
</dbReference>
<evidence type="ECO:0000259" key="5">
    <source>
        <dbReference type="Pfam" id="PF00535"/>
    </source>
</evidence>
<gene>
    <name evidence="6" type="ORF">SAMN04489713_1011063</name>
</gene>
<evidence type="ECO:0000313" key="7">
    <source>
        <dbReference type="Proteomes" id="UP000183413"/>
    </source>
</evidence>